<dbReference type="STRING" id="1867956.BJF95_15665"/>
<dbReference type="InterPro" id="IPR050406">
    <property type="entry name" value="FGGY_Carb_Kinase"/>
</dbReference>
<dbReference type="PANTHER" id="PTHR43095">
    <property type="entry name" value="SUGAR KINASE"/>
    <property type="match status" value="1"/>
</dbReference>
<dbReference type="RefSeq" id="WP_075637708.1">
    <property type="nucleotide sequence ID" value="NZ_MKIM01000019.1"/>
</dbReference>
<dbReference type="PIRSF" id="PIRSF000538">
    <property type="entry name" value="GlpK"/>
    <property type="match status" value="1"/>
</dbReference>
<dbReference type="InterPro" id="IPR018485">
    <property type="entry name" value="FGGY_C"/>
</dbReference>
<proteinExistence type="inferred from homology"/>
<dbReference type="EMBL" id="MKIM01000019">
    <property type="protein sequence ID" value="OLP46752.1"/>
    <property type="molecule type" value="Genomic_DNA"/>
</dbReference>
<sequence>MSRALLLDLGGSSLKAGVYELNGKPLAIERVPNAFVEDEVDKAEQDPEVWWKALETAADGLDKQIPGGLTDIEAVAICGFTRTQVFLNGEGEPVRPAITFRDSRAHGTIEDLLMRPAVQSHPLARHLNAFHPLARLLWLKHNDEVAWNKTQSVVEPKDYLNFKLTGSLACDPISQFWLLSAMEGGNSALAVLAGIDKAVLPDILRPHEVVGAVLSNIPGALSKIAGAKVFCGSNDTWTAAAGIGALKCSRGYCISGSSEVFGIISDTKAEASGLITIPWGDAIWQLGGPGLNGANVLTWMVNNLMPDERPFDERLAILLSRQSELPLLFHPYLHGERTPLWDRDIRACFMGLMAAHKPGDLVRGTMEGVSFVNRMVLERAEAAAGAKAQEIRLAGGGARNAYWNQIRADILKRPVIVSDTEEVGLLGCLAVARLGLALAPNIADAADGISAPFLRYEPRQAESRIYDDLYAIFQDTLKAVENASHRLTALARAPRL</sequence>
<comment type="similarity">
    <text evidence="1">Belongs to the FGGY kinase family.</text>
</comment>
<evidence type="ECO:0000256" key="2">
    <source>
        <dbReference type="ARBA" id="ARBA00022679"/>
    </source>
</evidence>
<dbReference type="Gene3D" id="3.30.420.40">
    <property type="match status" value="2"/>
</dbReference>
<evidence type="ECO:0000313" key="6">
    <source>
        <dbReference type="EMBL" id="OLP46752.1"/>
    </source>
</evidence>
<keyword evidence="7" id="KW-1185">Reference proteome</keyword>
<dbReference type="GO" id="GO:0016301">
    <property type="term" value="F:kinase activity"/>
    <property type="evidence" value="ECO:0007669"/>
    <property type="project" value="UniProtKB-KW"/>
</dbReference>
<gene>
    <name evidence="6" type="ORF">BJF95_15665</name>
</gene>
<feature type="domain" description="Carbohydrate kinase FGGY C-terminal" evidence="5">
    <location>
        <begin position="252"/>
        <end position="432"/>
    </location>
</feature>
<dbReference type="Proteomes" id="UP000186894">
    <property type="component" value="Unassembled WGS sequence"/>
</dbReference>
<dbReference type="Pfam" id="PF02782">
    <property type="entry name" value="FGGY_C"/>
    <property type="match status" value="1"/>
</dbReference>
<feature type="domain" description="Carbohydrate kinase FGGY N-terminal" evidence="4">
    <location>
        <begin position="5"/>
        <end position="241"/>
    </location>
</feature>
<dbReference type="InterPro" id="IPR043129">
    <property type="entry name" value="ATPase_NBD"/>
</dbReference>
<evidence type="ECO:0000259" key="4">
    <source>
        <dbReference type="Pfam" id="PF00370"/>
    </source>
</evidence>
<evidence type="ECO:0008006" key="8">
    <source>
        <dbReference type="Google" id="ProtNLM"/>
    </source>
</evidence>
<dbReference type="SUPFAM" id="SSF53067">
    <property type="entry name" value="Actin-like ATPase domain"/>
    <property type="match status" value="2"/>
</dbReference>
<dbReference type="PANTHER" id="PTHR43095:SF2">
    <property type="entry name" value="GLUCONOKINASE"/>
    <property type="match status" value="1"/>
</dbReference>
<dbReference type="InterPro" id="IPR018484">
    <property type="entry name" value="FGGY_N"/>
</dbReference>
<protein>
    <recommendedName>
        <fullName evidence="8">Carbohydrate kinase</fullName>
    </recommendedName>
</protein>
<reference evidence="6 7" key="1">
    <citation type="submission" date="2016-09" db="EMBL/GenBank/DDBJ databases">
        <title>Rhizobium oryziradicis sp. nov., isolated from the root of rice.</title>
        <authorList>
            <person name="Zhao J."/>
            <person name="Zhang X."/>
        </authorList>
    </citation>
    <scope>NUCLEOTIDE SEQUENCE [LARGE SCALE GENOMIC DNA]</scope>
    <source>
        <strain evidence="6 7">N19</strain>
    </source>
</reference>
<comment type="caution">
    <text evidence="6">The sequence shown here is derived from an EMBL/GenBank/DDBJ whole genome shotgun (WGS) entry which is preliminary data.</text>
</comment>
<evidence type="ECO:0000256" key="3">
    <source>
        <dbReference type="ARBA" id="ARBA00022777"/>
    </source>
</evidence>
<dbReference type="GO" id="GO:0005975">
    <property type="term" value="P:carbohydrate metabolic process"/>
    <property type="evidence" value="ECO:0007669"/>
    <property type="project" value="InterPro"/>
</dbReference>
<evidence type="ECO:0000259" key="5">
    <source>
        <dbReference type="Pfam" id="PF02782"/>
    </source>
</evidence>
<evidence type="ECO:0000256" key="1">
    <source>
        <dbReference type="ARBA" id="ARBA00009156"/>
    </source>
</evidence>
<organism evidence="6 7">
    <name type="scientific">Rhizobium oryziradicis</name>
    <dbReference type="NCBI Taxonomy" id="1867956"/>
    <lineage>
        <taxon>Bacteria</taxon>
        <taxon>Pseudomonadati</taxon>
        <taxon>Pseudomonadota</taxon>
        <taxon>Alphaproteobacteria</taxon>
        <taxon>Hyphomicrobiales</taxon>
        <taxon>Rhizobiaceae</taxon>
        <taxon>Rhizobium/Agrobacterium group</taxon>
        <taxon>Rhizobium</taxon>
    </lineage>
</organism>
<dbReference type="Pfam" id="PF00370">
    <property type="entry name" value="FGGY_N"/>
    <property type="match status" value="1"/>
</dbReference>
<name>A0A1Q8ZXJ3_9HYPH</name>
<keyword evidence="3" id="KW-0418">Kinase</keyword>
<accession>A0A1Q8ZXJ3</accession>
<keyword evidence="2" id="KW-0808">Transferase</keyword>
<dbReference type="AlphaFoldDB" id="A0A1Q8ZXJ3"/>
<evidence type="ECO:0000313" key="7">
    <source>
        <dbReference type="Proteomes" id="UP000186894"/>
    </source>
</evidence>
<dbReference type="OrthoDB" id="9805576at2"/>
<dbReference type="InterPro" id="IPR000577">
    <property type="entry name" value="Carb_kinase_FGGY"/>
</dbReference>